<reference evidence="3" key="2">
    <citation type="submission" date="2012-06" db="EMBL/GenBank/DDBJ databases">
        <title>Annotation of the Genome Sequence of Fusarium oxysporum Fo47.</title>
        <authorList>
            <consortium name="The Broad Institute Genomics Platform"/>
            <person name="Ma L.-J."/>
            <person name="Corby-Kistler H."/>
            <person name="Broz K."/>
            <person name="Gale L.R."/>
            <person name="Jonkers W."/>
            <person name="O'Donnell K."/>
            <person name="Ploetz R."/>
            <person name="Steinberg C."/>
            <person name="Schwartz D.C."/>
            <person name="VanEtten H."/>
            <person name="Zhou S."/>
            <person name="Young S.K."/>
            <person name="Zeng Q."/>
            <person name="Gargeya S."/>
            <person name="Fitzgerald M."/>
            <person name="Abouelleil A."/>
            <person name="Alvarado L."/>
            <person name="Chapman S.B."/>
            <person name="Gainer-Dewar J."/>
            <person name="Goldberg J."/>
            <person name="Griggs A."/>
            <person name="Gujja S."/>
            <person name="Hansen M."/>
            <person name="Howarth C."/>
            <person name="Imamovic A."/>
            <person name="Ireland A."/>
            <person name="Larimer J."/>
            <person name="McCowan C."/>
            <person name="Murphy C."/>
            <person name="Pearson M."/>
            <person name="Poon T.W."/>
            <person name="Priest M."/>
            <person name="Roberts A."/>
            <person name="Saif S."/>
            <person name="Shea T."/>
            <person name="Sykes S."/>
            <person name="Wortman J."/>
            <person name="Nusbaum C."/>
            <person name="Birren B."/>
        </authorList>
    </citation>
    <scope>NUCLEOTIDE SEQUENCE</scope>
    <source>
        <strain evidence="3">Fo47</strain>
    </source>
</reference>
<dbReference type="Pfam" id="PF07714">
    <property type="entry name" value="PK_Tyr_Ser-Thr"/>
    <property type="match status" value="1"/>
</dbReference>
<evidence type="ECO:0000259" key="2">
    <source>
        <dbReference type="Pfam" id="PF07714"/>
    </source>
</evidence>
<dbReference type="VEuPathDB" id="FungiDB:FOZG_18321"/>
<gene>
    <name evidence="3" type="ORF">FOZG_18321</name>
</gene>
<proteinExistence type="predicted"/>
<dbReference type="InterPro" id="IPR001245">
    <property type="entry name" value="Ser-Thr/Tyr_kinase_cat_dom"/>
</dbReference>
<dbReference type="EMBL" id="JH717944">
    <property type="protein sequence ID" value="EWZ27967.1"/>
    <property type="molecule type" value="Genomic_DNA"/>
</dbReference>
<organism evidence="3">
    <name type="scientific">Fusarium oxysporum Fo47</name>
    <dbReference type="NCBI Taxonomy" id="660027"/>
    <lineage>
        <taxon>Eukaryota</taxon>
        <taxon>Fungi</taxon>
        <taxon>Dikarya</taxon>
        <taxon>Ascomycota</taxon>
        <taxon>Pezizomycotina</taxon>
        <taxon>Sordariomycetes</taxon>
        <taxon>Hypocreomycetidae</taxon>
        <taxon>Hypocreales</taxon>
        <taxon>Nectriaceae</taxon>
        <taxon>Fusarium</taxon>
        <taxon>Fusarium oxysporum species complex</taxon>
    </lineage>
</organism>
<accession>W9J7F4</accession>
<dbReference type="HOGENOM" id="CLU_081669_0_0_1"/>
<dbReference type="Proteomes" id="UP000030766">
    <property type="component" value="Unassembled WGS sequence"/>
</dbReference>
<name>W9J7F4_FUSOX</name>
<protein>
    <recommendedName>
        <fullName evidence="2">Serine-threonine/tyrosine-protein kinase catalytic domain-containing protein</fullName>
    </recommendedName>
</protein>
<evidence type="ECO:0000313" key="3">
    <source>
        <dbReference type="EMBL" id="EWZ27967.1"/>
    </source>
</evidence>
<reference evidence="3" key="1">
    <citation type="submission" date="2011-06" db="EMBL/GenBank/DDBJ databases">
        <title>The Genome Sequence of Fusarium oxysporum Fo47.</title>
        <authorList>
            <consortium name="The Broad Institute Genome Sequencing Platform"/>
            <person name="Ma L.-J."/>
            <person name="Gale L.R."/>
            <person name="Schwartz D.C."/>
            <person name="Zhou S."/>
            <person name="Corby-Kistler H."/>
            <person name="Young S.K."/>
            <person name="Zeng Q."/>
            <person name="Gargeya S."/>
            <person name="Fitzgerald M."/>
            <person name="Haas B."/>
            <person name="Abouelleil A."/>
            <person name="Alvarado L."/>
            <person name="Arachchi H.M."/>
            <person name="Berlin A."/>
            <person name="Brown A."/>
            <person name="Chapman S.B."/>
            <person name="Chen Z."/>
            <person name="Dunbar C."/>
            <person name="Freedman E."/>
            <person name="Gearin G."/>
            <person name="Gellesch M."/>
            <person name="Goldberg J."/>
            <person name="Griggs A."/>
            <person name="Gujja S."/>
            <person name="Heiman D."/>
            <person name="Howarth C."/>
            <person name="Larson L."/>
            <person name="Lui A."/>
            <person name="MacDonald P.J.P."/>
            <person name="Mehta T."/>
            <person name="Montmayeur A."/>
            <person name="Murphy C."/>
            <person name="Neiman D."/>
            <person name="Pearson M."/>
            <person name="Priest M."/>
            <person name="Roberts A."/>
            <person name="Saif S."/>
            <person name="Shea T."/>
            <person name="Shenoy N."/>
            <person name="Sisk P."/>
            <person name="Stolte C."/>
            <person name="Sykes S."/>
            <person name="Wortman J."/>
            <person name="Nusbaum C."/>
            <person name="Birren B."/>
        </authorList>
    </citation>
    <scope>NUCLEOTIDE SEQUENCE [LARGE SCALE GENOMIC DNA]</scope>
    <source>
        <strain evidence="3">Fo47</strain>
    </source>
</reference>
<sequence>MSKLDRHTLLIDDEVAAFLKSVKTRQTVDIEAAGTLPRKCDEKNPLQNNSSDAVRRKIPVKKTDSSSPKPGLVPVLAGSPWKHYTQEYFIEYWCLFAIATSKTSRENLHMIRSAPALNDEKLQIIRQICHPNVVETMEVYSHDDGNHYIVSRMMESSLMHVCRAPEYPSESQLSSILFQVLSGSEYLISKGLVPESITCAGVLINLAGEVKISNIEEFQPGGKTEIFLESFCRLSMMLMDKGKGPDAKIGLSNLDRWSPEAVNMLSLLDSGPSMEELAKHGFWKKGRKEDLKSLAYFTLITAYHRRS</sequence>
<dbReference type="GO" id="GO:0004672">
    <property type="term" value="F:protein kinase activity"/>
    <property type="evidence" value="ECO:0007669"/>
    <property type="project" value="InterPro"/>
</dbReference>
<dbReference type="Gene3D" id="1.10.510.10">
    <property type="entry name" value="Transferase(Phosphotransferase) domain 1"/>
    <property type="match status" value="1"/>
</dbReference>
<feature type="domain" description="Serine-threonine/tyrosine-protein kinase catalytic" evidence="2">
    <location>
        <begin position="121"/>
        <end position="214"/>
    </location>
</feature>
<evidence type="ECO:0000256" key="1">
    <source>
        <dbReference type="SAM" id="MobiDB-lite"/>
    </source>
</evidence>
<feature type="region of interest" description="Disordered" evidence="1">
    <location>
        <begin position="38"/>
        <end position="69"/>
    </location>
</feature>
<dbReference type="InterPro" id="IPR011009">
    <property type="entry name" value="Kinase-like_dom_sf"/>
</dbReference>
<dbReference type="SUPFAM" id="SSF56112">
    <property type="entry name" value="Protein kinase-like (PK-like)"/>
    <property type="match status" value="1"/>
</dbReference>
<dbReference type="AlphaFoldDB" id="W9J7F4"/>